<gene>
    <name evidence="2" type="ORF">scyTo_0022012</name>
</gene>
<keyword evidence="3" id="KW-1185">Reference proteome</keyword>
<dbReference type="EMBL" id="BFAA01020848">
    <property type="protein sequence ID" value="GCB82519.1"/>
    <property type="molecule type" value="Genomic_DNA"/>
</dbReference>
<dbReference type="OrthoDB" id="7451790at2759"/>
<dbReference type="OMA" id="INIFAFK"/>
<feature type="domain" description="LKB1 serine/threonine kinase interacting protein 1 N-terminal" evidence="1">
    <location>
        <begin position="59"/>
        <end position="146"/>
    </location>
</feature>
<dbReference type="STRING" id="75743.A0A401QAW0"/>
<dbReference type="Pfam" id="PF15904">
    <property type="entry name" value="LIP1"/>
    <property type="match status" value="1"/>
</dbReference>
<accession>A0A401QAW0</accession>
<dbReference type="InterPro" id="IPR031782">
    <property type="entry name" value="LIP1_N"/>
</dbReference>
<comment type="caution">
    <text evidence="2">The sequence shown here is derived from an EMBL/GenBank/DDBJ whole genome shotgun (WGS) entry which is preliminary data.</text>
</comment>
<organism evidence="2 3">
    <name type="scientific">Scyliorhinus torazame</name>
    <name type="common">Cloudy catshark</name>
    <name type="synonym">Catulus torazame</name>
    <dbReference type="NCBI Taxonomy" id="75743"/>
    <lineage>
        <taxon>Eukaryota</taxon>
        <taxon>Metazoa</taxon>
        <taxon>Chordata</taxon>
        <taxon>Craniata</taxon>
        <taxon>Vertebrata</taxon>
        <taxon>Chondrichthyes</taxon>
        <taxon>Elasmobranchii</taxon>
        <taxon>Galeomorphii</taxon>
        <taxon>Galeoidea</taxon>
        <taxon>Carcharhiniformes</taxon>
        <taxon>Scyliorhinidae</taxon>
        <taxon>Scyliorhinus</taxon>
    </lineage>
</organism>
<dbReference type="Proteomes" id="UP000288216">
    <property type="component" value="Unassembled WGS sequence"/>
</dbReference>
<protein>
    <recommendedName>
        <fullName evidence="1">LKB1 serine/threonine kinase interacting protein 1 N-terminal domain-containing protein</fullName>
    </recommendedName>
</protein>
<sequence>MYSRYYKLTWLLFPQRPLKMAWLEETEGAARYPSQKIAPHKTAYSGSQYAVTMTSRAGEDEFVKSLAKLLRSYGDSVLSGTSTLSLLTIGLQLLHNLFEQHLLPRKYQHGFIALPSHPSDTASVLEVQFLFDVLQKTVSLKLVHPPGPKLQTPVRIMAFKSLRFLEVRLLRSCLPAWVSG</sequence>
<evidence type="ECO:0000313" key="2">
    <source>
        <dbReference type="EMBL" id="GCB82519.1"/>
    </source>
</evidence>
<reference evidence="2 3" key="1">
    <citation type="journal article" date="2018" name="Nat. Ecol. Evol.">
        <title>Shark genomes provide insights into elasmobranch evolution and the origin of vertebrates.</title>
        <authorList>
            <person name="Hara Y"/>
            <person name="Yamaguchi K"/>
            <person name="Onimaru K"/>
            <person name="Kadota M"/>
            <person name="Koyanagi M"/>
            <person name="Keeley SD"/>
            <person name="Tatsumi K"/>
            <person name="Tanaka K"/>
            <person name="Motone F"/>
            <person name="Kageyama Y"/>
            <person name="Nozu R"/>
            <person name="Adachi N"/>
            <person name="Nishimura O"/>
            <person name="Nakagawa R"/>
            <person name="Tanegashima C"/>
            <person name="Kiyatake I"/>
            <person name="Matsumoto R"/>
            <person name="Murakumo K"/>
            <person name="Nishida K"/>
            <person name="Terakita A"/>
            <person name="Kuratani S"/>
            <person name="Sato K"/>
            <person name="Hyodo S Kuraku.S."/>
        </authorList>
    </citation>
    <scope>NUCLEOTIDE SEQUENCE [LARGE SCALE GENOMIC DNA]</scope>
</reference>
<evidence type="ECO:0000259" key="1">
    <source>
        <dbReference type="Pfam" id="PF15904"/>
    </source>
</evidence>
<name>A0A401QAW0_SCYTO</name>
<proteinExistence type="predicted"/>
<dbReference type="AlphaFoldDB" id="A0A401QAW0"/>
<evidence type="ECO:0000313" key="3">
    <source>
        <dbReference type="Proteomes" id="UP000288216"/>
    </source>
</evidence>